<dbReference type="InterPro" id="IPR013785">
    <property type="entry name" value="Aldolase_TIM"/>
</dbReference>
<dbReference type="GeneID" id="90996400"/>
<dbReference type="RefSeq" id="WP_072973268.1">
    <property type="nucleotide sequence ID" value="NZ_FQTY01000002.1"/>
</dbReference>
<keyword evidence="10 12" id="KW-0456">Lyase</keyword>
<feature type="binding site" evidence="12">
    <location>
        <position position="27"/>
    </location>
    <ligand>
        <name>[4Fe-4S] cluster</name>
        <dbReference type="ChEBI" id="CHEBI:49883"/>
        <label>1</label>
        <note>4Fe-4S-S-AdoMet</note>
    </ligand>
</feature>
<dbReference type="SFLD" id="SFLDG01386">
    <property type="entry name" value="main_SPASM_domain-containing"/>
    <property type="match status" value="1"/>
</dbReference>
<dbReference type="SFLD" id="SFLDG01067">
    <property type="entry name" value="SPASM/twitch_domain_containing"/>
    <property type="match status" value="1"/>
</dbReference>
<gene>
    <name evidence="12" type="primary">moaA</name>
    <name evidence="14" type="ORF">SAMN02745784_00756</name>
</gene>
<keyword evidence="3 12" id="KW-0949">S-adenosyl-L-methionine</keyword>
<organism evidence="14 15">
    <name type="scientific">Tissierella praeacuta DSM 18095</name>
    <dbReference type="NCBI Taxonomy" id="1123404"/>
    <lineage>
        <taxon>Bacteria</taxon>
        <taxon>Bacillati</taxon>
        <taxon>Bacillota</taxon>
        <taxon>Tissierellia</taxon>
        <taxon>Tissierellales</taxon>
        <taxon>Tissierellaceae</taxon>
        <taxon>Tissierella</taxon>
    </lineage>
</organism>
<keyword evidence="8 12" id="KW-0342">GTP-binding</keyword>
<dbReference type="PANTHER" id="PTHR22960">
    <property type="entry name" value="MOLYBDOPTERIN COFACTOR SYNTHESIS PROTEIN A"/>
    <property type="match status" value="1"/>
</dbReference>
<evidence type="ECO:0000256" key="11">
    <source>
        <dbReference type="ARBA" id="ARBA00048697"/>
    </source>
</evidence>
<comment type="subunit">
    <text evidence="12">Monomer and homodimer.</text>
</comment>
<dbReference type="GO" id="GO:1904047">
    <property type="term" value="F:S-adenosyl-L-methionine binding"/>
    <property type="evidence" value="ECO:0007669"/>
    <property type="project" value="UniProtKB-UniRule"/>
</dbReference>
<dbReference type="CDD" id="cd01335">
    <property type="entry name" value="Radical_SAM"/>
    <property type="match status" value="1"/>
</dbReference>
<evidence type="ECO:0000256" key="7">
    <source>
        <dbReference type="ARBA" id="ARBA00023014"/>
    </source>
</evidence>
<dbReference type="InterPro" id="IPR007197">
    <property type="entry name" value="rSAM"/>
</dbReference>
<dbReference type="InterPro" id="IPR058240">
    <property type="entry name" value="rSAM_sf"/>
</dbReference>
<evidence type="ECO:0000256" key="6">
    <source>
        <dbReference type="ARBA" id="ARBA00023004"/>
    </source>
</evidence>
<dbReference type="CDD" id="cd21117">
    <property type="entry name" value="Twitch_MoaA"/>
    <property type="match status" value="1"/>
</dbReference>
<feature type="binding site" evidence="12">
    <location>
        <position position="94"/>
    </location>
    <ligand>
        <name>GTP</name>
        <dbReference type="ChEBI" id="CHEBI:37565"/>
    </ligand>
</feature>
<keyword evidence="5 12" id="KW-0547">Nucleotide-binding</keyword>
<keyword evidence="15" id="KW-1185">Reference proteome</keyword>
<dbReference type="InterPro" id="IPR006638">
    <property type="entry name" value="Elp3/MiaA/NifB-like_rSAM"/>
</dbReference>
<evidence type="ECO:0000256" key="8">
    <source>
        <dbReference type="ARBA" id="ARBA00023134"/>
    </source>
</evidence>
<feature type="binding site" evidence="12">
    <location>
        <position position="250"/>
    </location>
    <ligand>
        <name>[4Fe-4S] cluster</name>
        <dbReference type="ChEBI" id="CHEBI:49883"/>
        <label>2</label>
        <note>4Fe-4S-substrate</note>
    </ligand>
</feature>
<dbReference type="HAMAP" id="MF_01225_B">
    <property type="entry name" value="MoaA_B"/>
    <property type="match status" value="1"/>
</dbReference>
<keyword evidence="2 12" id="KW-0004">4Fe-4S</keyword>
<comment type="cofactor">
    <cofactor evidence="12">
        <name>[4Fe-4S] cluster</name>
        <dbReference type="ChEBI" id="CHEBI:49883"/>
    </cofactor>
    <text evidence="12">Binds 2 [4Fe-4S] clusters. Binds 1 [4Fe-4S] cluster coordinated with 3 cysteines and an exchangeable S-adenosyl-L-methionine and 1 [4Fe-4S] cluster coordinated with 3 cysteines and the GTP-derived substrate.</text>
</comment>
<reference evidence="15" key="1">
    <citation type="submission" date="2016-11" db="EMBL/GenBank/DDBJ databases">
        <authorList>
            <person name="Varghese N."/>
            <person name="Submissions S."/>
        </authorList>
    </citation>
    <scope>NUCLEOTIDE SEQUENCE [LARGE SCALE GENOMIC DNA]</scope>
    <source>
        <strain evidence="15">DSM 18095</strain>
    </source>
</reference>
<evidence type="ECO:0000313" key="15">
    <source>
        <dbReference type="Proteomes" id="UP000184114"/>
    </source>
</evidence>
<feature type="binding site" evidence="12">
    <location>
        <position position="24"/>
    </location>
    <ligand>
        <name>[4Fe-4S] cluster</name>
        <dbReference type="ChEBI" id="CHEBI:49883"/>
        <label>1</label>
        <note>4Fe-4S-S-AdoMet</note>
    </ligand>
</feature>
<dbReference type="GO" id="GO:0061799">
    <property type="term" value="F:cyclic pyranopterin monophosphate synthase activity"/>
    <property type="evidence" value="ECO:0007669"/>
    <property type="project" value="TreeGrafter"/>
</dbReference>
<dbReference type="EMBL" id="FQTY01000002">
    <property type="protein sequence ID" value="SHE45731.1"/>
    <property type="molecule type" value="Genomic_DNA"/>
</dbReference>
<dbReference type="PROSITE" id="PS51918">
    <property type="entry name" value="RADICAL_SAM"/>
    <property type="match status" value="1"/>
</dbReference>
<sequence length="318" mass="35838">MKDSFGREINYLRISLTDRCNLRCIYCMPEKGVSKFSHEEILTLEEVYEITKVFVELGVNKIRFTGGEPLIRKGIIDLIYKVSKLDGVKDLAMTTNGILLKEYAKELKKAGLNRVNISLDTLDEEKYSLITRGGKLKNVLEGIEEAKKVGLTPIKINTVLIGGFNDDEIESFIGLTEKEDINIRFIELMPIGEAAGWAKEKFISNDIILEKVKELIPIPREDKSSPAAYYKLPNGKGKVGIINPISCKFCANCNRVRLTSKGSLKLCLHSNREIDIKEALKSGQDMRKLIIDSINQKEESHHLEDGKYISRNMNQIGG</sequence>
<dbReference type="Proteomes" id="UP000184114">
    <property type="component" value="Unassembled WGS sequence"/>
</dbReference>
<feature type="binding site" evidence="12">
    <location>
        <position position="67"/>
    </location>
    <ligand>
        <name>S-adenosyl-L-methionine</name>
        <dbReference type="ChEBI" id="CHEBI:59789"/>
    </ligand>
</feature>
<dbReference type="STRING" id="1123404.SAMN02745784_00756"/>
<evidence type="ECO:0000256" key="1">
    <source>
        <dbReference type="ARBA" id="ARBA00012167"/>
    </source>
</evidence>
<feature type="binding site" evidence="12">
    <location>
        <position position="26"/>
    </location>
    <ligand>
        <name>S-adenosyl-L-methionine</name>
        <dbReference type="ChEBI" id="CHEBI:59789"/>
    </ligand>
</feature>
<dbReference type="InterPro" id="IPR000385">
    <property type="entry name" value="MoaA_NifB_PqqE_Fe-S-bd_CS"/>
</dbReference>
<feature type="binding site" evidence="12">
    <location>
        <position position="20"/>
    </location>
    <ligand>
        <name>[4Fe-4S] cluster</name>
        <dbReference type="ChEBI" id="CHEBI:49883"/>
        <label>1</label>
        <note>4Fe-4S-S-AdoMet</note>
    </ligand>
</feature>
<feature type="binding site" evidence="12">
    <location>
        <position position="118"/>
    </location>
    <ligand>
        <name>S-adenosyl-L-methionine</name>
        <dbReference type="ChEBI" id="CHEBI:59789"/>
    </ligand>
</feature>
<dbReference type="Pfam" id="PF04055">
    <property type="entry name" value="Radical_SAM"/>
    <property type="match status" value="1"/>
</dbReference>
<dbReference type="Pfam" id="PF06463">
    <property type="entry name" value="Mob_synth_C"/>
    <property type="match status" value="1"/>
</dbReference>
<keyword evidence="6 12" id="KW-0408">Iron</keyword>
<feature type="binding site" evidence="12">
    <location>
        <position position="267"/>
    </location>
    <ligand>
        <name>[4Fe-4S] cluster</name>
        <dbReference type="ChEBI" id="CHEBI:49883"/>
        <label>2</label>
        <note>4Fe-4S-substrate</note>
    </ligand>
</feature>
<dbReference type="GO" id="GO:0051539">
    <property type="term" value="F:4 iron, 4 sulfur cluster binding"/>
    <property type="evidence" value="ECO:0007669"/>
    <property type="project" value="UniProtKB-UniRule"/>
</dbReference>
<dbReference type="InterPro" id="IPR013483">
    <property type="entry name" value="MoaA"/>
</dbReference>
<evidence type="ECO:0000256" key="2">
    <source>
        <dbReference type="ARBA" id="ARBA00022485"/>
    </source>
</evidence>
<evidence type="ECO:0000256" key="3">
    <source>
        <dbReference type="ARBA" id="ARBA00022691"/>
    </source>
</evidence>
<dbReference type="EC" id="4.1.99.22" evidence="1 12"/>
<dbReference type="NCBIfam" id="NF001199">
    <property type="entry name" value="PRK00164.2-1"/>
    <property type="match status" value="1"/>
</dbReference>
<dbReference type="SFLD" id="SFLDS00029">
    <property type="entry name" value="Radical_SAM"/>
    <property type="match status" value="1"/>
</dbReference>
<feature type="domain" description="Radical SAM core" evidence="13">
    <location>
        <begin position="4"/>
        <end position="219"/>
    </location>
</feature>
<feature type="binding site" evidence="12">
    <location>
        <position position="253"/>
    </location>
    <ligand>
        <name>[4Fe-4S] cluster</name>
        <dbReference type="ChEBI" id="CHEBI:49883"/>
        <label>2</label>
        <note>4Fe-4S-substrate</note>
    </ligand>
</feature>
<dbReference type="AlphaFoldDB" id="A0A1M4TMN9"/>
<feature type="binding site" evidence="12">
    <location>
        <begin position="255"/>
        <end position="257"/>
    </location>
    <ligand>
        <name>GTP</name>
        <dbReference type="ChEBI" id="CHEBI:37565"/>
    </ligand>
</feature>
<dbReference type="InterPro" id="IPR050105">
    <property type="entry name" value="MoCo_biosynth_MoaA/MoaC"/>
</dbReference>
<dbReference type="GO" id="GO:0046872">
    <property type="term" value="F:metal ion binding"/>
    <property type="evidence" value="ECO:0007669"/>
    <property type="project" value="UniProtKB-KW"/>
</dbReference>
<feature type="binding site" evidence="12">
    <location>
        <position position="63"/>
    </location>
    <ligand>
        <name>GTP</name>
        <dbReference type="ChEBI" id="CHEBI:37565"/>
    </ligand>
</feature>
<evidence type="ECO:0000256" key="12">
    <source>
        <dbReference type="HAMAP-Rule" id="MF_01225"/>
    </source>
</evidence>
<comment type="pathway">
    <text evidence="12">Cofactor biosynthesis; molybdopterin biosynthesis.</text>
</comment>
<keyword evidence="9 12" id="KW-0501">Molybdenum cofactor biosynthesis</keyword>
<dbReference type="NCBIfam" id="TIGR02666">
    <property type="entry name" value="moaA"/>
    <property type="match status" value="1"/>
</dbReference>
<comment type="function">
    <text evidence="12">Catalyzes the cyclization of GTP to (8S)-3',8-cyclo-7,8-dihydroguanosine 5'-triphosphate.</text>
</comment>
<evidence type="ECO:0000313" key="14">
    <source>
        <dbReference type="EMBL" id="SHE45731.1"/>
    </source>
</evidence>
<comment type="similarity">
    <text evidence="12">Belongs to the radical SAM superfamily. MoaA family.</text>
</comment>
<dbReference type="GO" id="GO:0006777">
    <property type="term" value="P:Mo-molybdopterin cofactor biosynthetic process"/>
    <property type="evidence" value="ECO:0007669"/>
    <property type="project" value="UniProtKB-UniRule"/>
</dbReference>
<feature type="binding site" evidence="12">
    <location>
        <position position="189"/>
    </location>
    <ligand>
        <name>S-adenosyl-L-methionine</name>
        <dbReference type="ChEBI" id="CHEBI:59789"/>
    </ligand>
</feature>
<name>A0A1M4TMN9_9FIRM</name>
<proteinExistence type="inferred from homology"/>
<dbReference type="PANTHER" id="PTHR22960:SF0">
    <property type="entry name" value="MOLYBDENUM COFACTOR BIOSYNTHESIS PROTEIN 1"/>
    <property type="match status" value="1"/>
</dbReference>
<comment type="catalytic activity">
    <reaction evidence="11 12">
        <text>GTP + AH2 + S-adenosyl-L-methionine = (8S)-3',8-cyclo-7,8-dihydroguanosine 5'-triphosphate + 5'-deoxyadenosine + L-methionine + A + H(+)</text>
        <dbReference type="Rhea" id="RHEA:49576"/>
        <dbReference type="ChEBI" id="CHEBI:13193"/>
        <dbReference type="ChEBI" id="CHEBI:15378"/>
        <dbReference type="ChEBI" id="CHEBI:17319"/>
        <dbReference type="ChEBI" id="CHEBI:17499"/>
        <dbReference type="ChEBI" id="CHEBI:37565"/>
        <dbReference type="ChEBI" id="CHEBI:57844"/>
        <dbReference type="ChEBI" id="CHEBI:59789"/>
        <dbReference type="ChEBI" id="CHEBI:131766"/>
        <dbReference type="EC" id="4.1.99.22"/>
    </reaction>
</comment>
<evidence type="ECO:0000256" key="4">
    <source>
        <dbReference type="ARBA" id="ARBA00022723"/>
    </source>
</evidence>
<feature type="binding site" evidence="12">
    <location>
        <position position="13"/>
    </location>
    <ligand>
        <name>GTP</name>
        <dbReference type="ChEBI" id="CHEBI:37565"/>
    </ligand>
</feature>
<accession>A0A1M4TMN9</accession>
<evidence type="ECO:0000256" key="5">
    <source>
        <dbReference type="ARBA" id="ARBA00022741"/>
    </source>
</evidence>
<keyword evidence="7 12" id="KW-0411">Iron-sulfur</keyword>
<dbReference type="GO" id="GO:0061798">
    <property type="term" value="F:GTP 3',8'-cyclase activity"/>
    <property type="evidence" value="ECO:0007669"/>
    <property type="project" value="UniProtKB-UniRule"/>
</dbReference>
<dbReference type="GO" id="GO:0005525">
    <property type="term" value="F:GTP binding"/>
    <property type="evidence" value="ECO:0007669"/>
    <property type="project" value="UniProtKB-UniRule"/>
</dbReference>
<evidence type="ECO:0000256" key="9">
    <source>
        <dbReference type="ARBA" id="ARBA00023150"/>
    </source>
</evidence>
<dbReference type="PROSITE" id="PS01305">
    <property type="entry name" value="MOAA_NIFB_PQQE"/>
    <property type="match status" value="1"/>
</dbReference>
<protein>
    <recommendedName>
        <fullName evidence="1 12">GTP 3',8-cyclase</fullName>
        <ecNumber evidence="1 12">4.1.99.22</ecNumber>
    </recommendedName>
    <alternativeName>
        <fullName evidence="12">Molybdenum cofactor biosynthesis protein A</fullName>
    </alternativeName>
</protein>
<dbReference type="Gene3D" id="3.20.20.70">
    <property type="entry name" value="Aldolase class I"/>
    <property type="match status" value="1"/>
</dbReference>
<feature type="binding site" evidence="12">
    <location>
        <position position="155"/>
    </location>
    <ligand>
        <name>GTP</name>
        <dbReference type="ChEBI" id="CHEBI:37565"/>
    </ligand>
</feature>
<dbReference type="SMART" id="SM00729">
    <property type="entry name" value="Elp3"/>
    <property type="match status" value="1"/>
</dbReference>
<dbReference type="UniPathway" id="UPA00344"/>
<dbReference type="SFLD" id="SFLDG01383">
    <property type="entry name" value="cyclic_pyranopterin_phosphate"/>
    <property type="match status" value="1"/>
</dbReference>
<dbReference type="SUPFAM" id="SSF102114">
    <property type="entry name" value="Radical SAM enzymes"/>
    <property type="match status" value="1"/>
</dbReference>
<dbReference type="InterPro" id="IPR040064">
    <property type="entry name" value="MoaA-like"/>
</dbReference>
<evidence type="ECO:0000259" key="13">
    <source>
        <dbReference type="PROSITE" id="PS51918"/>
    </source>
</evidence>
<keyword evidence="4 12" id="KW-0479">Metal-binding</keyword>
<evidence type="ECO:0000256" key="10">
    <source>
        <dbReference type="ARBA" id="ARBA00023239"/>
    </source>
</evidence>
<dbReference type="InterPro" id="IPR010505">
    <property type="entry name" value="MoaA_twitch"/>
</dbReference>